<proteinExistence type="predicted"/>
<protein>
    <submittedName>
        <fullName evidence="1">Uncharacterized protein</fullName>
    </submittedName>
</protein>
<reference evidence="1 2" key="1">
    <citation type="journal article" date="2021" name="Commun. Biol.">
        <title>The genome of Shorea leprosula (Dipterocarpaceae) highlights the ecological relevance of drought in aseasonal tropical rainforests.</title>
        <authorList>
            <person name="Ng K.K.S."/>
            <person name="Kobayashi M.J."/>
            <person name="Fawcett J.A."/>
            <person name="Hatakeyama M."/>
            <person name="Paape T."/>
            <person name="Ng C.H."/>
            <person name="Ang C.C."/>
            <person name="Tnah L.H."/>
            <person name="Lee C.T."/>
            <person name="Nishiyama T."/>
            <person name="Sese J."/>
            <person name="O'Brien M.J."/>
            <person name="Copetti D."/>
            <person name="Mohd Noor M.I."/>
            <person name="Ong R.C."/>
            <person name="Putra M."/>
            <person name="Sireger I.Z."/>
            <person name="Indrioko S."/>
            <person name="Kosugi Y."/>
            <person name="Izuno A."/>
            <person name="Isagi Y."/>
            <person name="Lee S.L."/>
            <person name="Shimizu K.K."/>
        </authorList>
    </citation>
    <scope>NUCLEOTIDE SEQUENCE [LARGE SCALE GENOMIC DNA]</scope>
    <source>
        <strain evidence="1">214</strain>
    </source>
</reference>
<evidence type="ECO:0000313" key="2">
    <source>
        <dbReference type="Proteomes" id="UP001054252"/>
    </source>
</evidence>
<gene>
    <name evidence="1" type="ORF">SLEP1_g12407</name>
</gene>
<name>A0AAV5ILV5_9ROSI</name>
<accession>A0AAV5ILV5</accession>
<dbReference type="Proteomes" id="UP001054252">
    <property type="component" value="Unassembled WGS sequence"/>
</dbReference>
<keyword evidence="2" id="KW-1185">Reference proteome</keyword>
<dbReference type="EMBL" id="BPVZ01000014">
    <property type="protein sequence ID" value="GKU99580.1"/>
    <property type="molecule type" value="Genomic_DNA"/>
</dbReference>
<evidence type="ECO:0000313" key="1">
    <source>
        <dbReference type="EMBL" id="GKU99580.1"/>
    </source>
</evidence>
<sequence length="41" mass="4852">MVLDYFAWLMHIIFRVSHAIWPRFIASLANLLVLQLCHKAI</sequence>
<dbReference type="AlphaFoldDB" id="A0AAV5ILV5"/>
<comment type="caution">
    <text evidence="1">The sequence shown here is derived from an EMBL/GenBank/DDBJ whole genome shotgun (WGS) entry which is preliminary data.</text>
</comment>
<organism evidence="1 2">
    <name type="scientific">Rubroshorea leprosula</name>
    <dbReference type="NCBI Taxonomy" id="152421"/>
    <lineage>
        <taxon>Eukaryota</taxon>
        <taxon>Viridiplantae</taxon>
        <taxon>Streptophyta</taxon>
        <taxon>Embryophyta</taxon>
        <taxon>Tracheophyta</taxon>
        <taxon>Spermatophyta</taxon>
        <taxon>Magnoliopsida</taxon>
        <taxon>eudicotyledons</taxon>
        <taxon>Gunneridae</taxon>
        <taxon>Pentapetalae</taxon>
        <taxon>rosids</taxon>
        <taxon>malvids</taxon>
        <taxon>Malvales</taxon>
        <taxon>Dipterocarpaceae</taxon>
        <taxon>Rubroshorea</taxon>
    </lineage>
</organism>